<dbReference type="InterPro" id="IPR046673">
    <property type="entry name" value="ToxA_N"/>
</dbReference>
<dbReference type="InterPro" id="IPR003591">
    <property type="entry name" value="Leu-rich_rpt_typical-subtyp"/>
</dbReference>
<evidence type="ECO:0000256" key="1">
    <source>
        <dbReference type="ARBA" id="ARBA00000900"/>
    </source>
</evidence>
<evidence type="ECO:0000256" key="13">
    <source>
        <dbReference type="ARBA" id="ARBA00023200"/>
    </source>
</evidence>
<keyword evidence="11 14" id="KW-0832">Ubl conjugation</keyword>
<keyword evidence="6 14" id="KW-0964">Secreted</keyword>
<keyword evidence="7" id="KW-0433">Leucine-rich repeat</keyword>
<comment type="PTM">
    <text evidence="14">Ubiquitinated in the presence of host E1 ubiquitin-activating enzyme, E2 ubiquitin-conjugating enzyme and ubiquitin.</text>
</comment>
<dbReference type="InterPro" id="IPR029487">
    <property type="entry name" value="NEL_dom"/>
</dbReference>
<keyword evidence="13 14" id="KW-1035">Host cytoplasm</keyword>
<gene>
    <name evidence="16" type="ORF">SOW75_10900</name>
</gene>
<evidence type="ECO:0000313" key="16">
    <source>
        <dbReference type="EMBL" id="MDZ5738692.1"/>
    </source>
</evidence>
<keyword evidence="9" id="KW-0677">Repeat</keyword>
<evidence type="ECO:0000256" key="5">
    <source>
        <dbReference type="ARBA" id="ARBA00012483"/>
    </source>
</evidence>
<dbReference type="SUPFAM" id="SSF52058">
    <property type="entry name" value="L domain-like"/>
    <property type="match status" value="1"/>
</dbReference>
<evidence type="ECO:0000256" key="6">
    <source>
        <dbReference type="ARBA" id="ARBA00022525"/>
    </source>
</evidence>
<evidence type="ECO:0000256" key="11">
    <source>
        <dbReference type="ARBA" id="ARBA00022843"/>
    </source>
</evidence>
<organism evidence="16 17">
    <name type="scientific">Pseudomonas asiatica</name>
    <dbReference type="NCBI Taxonomy" id="2219225"/>
    <lineage>
        <taxon>Bacteria</taxon>
        <taxon>Pseudomonadati</taxon>
        <taxon>Pseudomonadota</taxon>
        <taxon>Gammaproteobacteria</taxon>
        <taxon>Pseudomonadales</taxon>
        <taxon>Pseudomonadaceae</taxon>
        <taxon>Pseudomonas</taxon>
    </lineage>
</organism>
<keyword evidence="8 14" id="KW-0808">Transferase</keyword>
<accession>A0ABU5KXR7</accession>
<name>A0ABU5KXR7_9PSED</name>
<evidence type="ECO:0000256" key="7">
    <source>
        <dbReference type="ARBA" id="ARBA00022614"/>
    </source>
</evidence>
<comment type="caution">
    <text evidence="16">The sequence shown here is derived from an EMBL/GenBank/DDBJ whole genome shotgun (WGS) entry which is preliminary data.</text>
</comment>
<evidence type="ECO:0000256" key="2">
    <source>
        <dbReference type="ARBA" id="ARBA00004192"/>
    </source>
</evidence>
<dbReference type="SMART" id="SM00369">
    <property type="entry name" value="LRR_TYP"/>
    <property type="match status" value="3"/>
</dbReference>
<keyword evidence="10 14" id="KW-0833">Ubl conjugation pathway</keyword>
<evidence type="ECO:0000313" key="17">
    <source>
        <dbReference type="Proteomes" id="UP001292116"/>
    </source>
</evidence>
<protein>
    <recommendedName>
        <fullName evidence="5">RING-type E3 ubiquitin transferase</fullName>
        <ecNumber evidence="5">2.3.2.27</ecNumber>
    </recommendedName>
</protein>
<evidence type="ECO:0000256" key="8">
    <source>
        <dbReference type="ARBA" id="ARBA00022679"/>
    </source>
</evidence>
<comment type="subcellular location">
    <subcellularLocation>
        <location evidence="2">Host cytoplasm</location>
    </subcellularLocation>
    <subcellularLocation>
        <location evidence="3">Secreted</location>
    </subcellularLocation>
</comment>
<dbReference type="PANTHER" id="PTHR47114">
    <property type="match status" value="1"/>
</dbReference>
<evidence type="ECO:0000256" key="4">
    <source>
        <dbReference type="ARBA" id="ARBA00009868"/>
    </source>
</evidence>
<dbReference type="EMBL" id="JAXUBM010000009">
    <property type="protein sequence ID" value="MDZ5738692.1"/>
    <property type="molecule type" value="Genomic_DNA"/>
</dbReference>
<evidence type="ECO:0000256" key="14">
    <source>
        <dbReference type="PROSITE-ProRule" id="PRU01398"/>
    </source>
</evidence>
<evidence type="ECO:0000256" key="3">
    <source>
        <dbReference type="ARBA" id="ARBA00004613"/>
    </source>
</evidence>
<dbReference type="PANTHER" id="PTHR47114:SF2">
    <property type="entry name" value="OLIGODENDROCYTE-MYELIN GLYCOPROTEIN"/>
    <property type="match status" value="1"/>
</dbReference>
<dbReference type="Gene3D" id="3.80.10.10">
    <property type="entry name" value="Ribonuclease Inhibitor"/>
    <property type="match status" value="1"/>
</dbReference>
<feature type="domain" description="NEL" evidence="15">
    <location>
        <begin position="1099"/>
        <end position="1394"/>
    </location>
</feature>
<dbReference type="Gene3D" id="1.20.58.360">
    <property type="entry name" value="Shigella T3SS effector IpaH defines"/>
    <property type="match status" value="1"/>
</dbReference>
<evidence type="ECO:0000256" key="10">
    <source>
        <dbReference type="ARBA" id="ARBA00022786"/>
    </source>
</evidence>
<proteinExistence type="inferred from homology"/>
<dbReference type="Pfam" id="PF14496">
    <property type="entry name" value="NEL"/>
    <property type="match status" value="1"/>
</dbReference>
<feature type="active site" description="Glycyl thioester intermediate" evidence="14">
    <location>
        <position position="1186"/>
    </location>
</feature>
<dbReference type="EC" id="2.3.2.27" evidence="5"/>
<comment type="similarity">
    <text evidence="4 14">Belongs to the LRR-containing bacterial E3 ligase family.</text>
</comment>
<dbReference type="PROSITE" id="PS51450">
    <property type="entry name" value="LRR"/>
    <property type="match status" value="1"/>
</dbReference>
<dbReference type="RefSeq" id="WP_322491355.1">
    <property type="nucleotide sequence ID" value="NZ_JAXUBM010000009.1"/>
</dbReference>
<evidence type="ECO:0000256" key="12">
    <source>
        <dbReference type="ARBA" id="ARBA00023026"/>
    </source>
</evidence>
<sequence length="1394" mass="157831">MLWGLSNPGEHHMPPTEYNPSYSVDALIAQQLPDWLTSADTTHLQAYGKALGAQQQAADRLRHLLERIPRLEDFALPLLERALREQRVGHIDARRGHVVVSEEFQLPSAAEHFYKPTVIHSTRQTLLAAALHNFEAHEAEPWLLRKAHLENEKGEKLAMTFEQFVRLCRSLDLGGKYQVLLKTVLEPKAGRGQPGDQARTTIRHLFETGVRTRMQAAVYEARFKRQLDERDLLRLRSMLEPPALATYGKGTLTPRQLYLLGKCVTGVITLEWRPALAADIDEIIVWIPDAPGQSLCFYDSWNDVYSDLATRLKQQPFRRFFKRFIKARDTSAFDKELAQRLVASPGAKKLQLDGRNLPIEGDVFAHVRALLLGRMFDDAAYLAVPTDVEDRLSRHQRLQGMLSAGLDLLGLAALVVPVMGDLLLVVSAAQLLDEVYEGYQDWQLGDRQGALDHLFNVAQGLATTGLTAGALHTLGRIPFVDRLAPTVLPGRGVRLARNLRYLPAEEDVSILLEGLQGEHFADTLSDHGRMLLQATGLSVDQLRRLCLENAPPPARLLDIHDRIKLHQQDPTLKGLAFEQKLQAWQTPLSIDQAKLIGAFRGLSPRGAQEVIDHCSSAQKEQLHASGRIPLSMAQHARWYEHASRIDRACLGLRLQNLANTDSEVLALRLIEREAPWPDSVRVELRHGGLEGLQIFASQSETAQKVRTIVKNEQGYALAGEETQGKSLLAALLRCLDDEQKTRLGNRNLQLRELRDKLAMAAEQDRDTTAGLLDLPGIRATVRPPRRFADGRLAYTLSGGGESSQSAIRRGIHQIFPTLSELQLDAYLEAVRQRGESLWDHYQALQRQLADLRETLRVWQAGWQSPIDAIRRRRVADTLRRSWRRKLVDGNDQYELTIDGEHIDALPDLPEGVEYRHVRRLTLRNMRLQQIDARFLRLFPNVVDLDLSGNRLTLVPEGIEGLSQLRRLNLSNNLIAMDAAGSSRLAQLQRLDTLILNYNPLNGMPDLSALPHVRDLRLRATGQADIGLVHQSVALRAHIDLRDNRISELQREMRGLRLRLQRLNLHDNPLSEGSIEYLDEAQGASETGARGSASYAHEPIDEETRATWVASRNELLRAEREAAWDRLSEEPGSGGLFRFLADFAQSEDFEAHPRHYRRRLWHILEACENNEALREQLFREADGPRTCEDRLLLLLNQMEVGVLAFQGIEGLPAEMRESHLLYLGGQLHRLDLLDDIANRHIQALREAGRRVDEIEVRLFYRLRLTGPLDLPAPPDEMHFASFAHVTTRDLNAAEIEVLQSYSTLSMLDALAGRPYWQNYLRETYADRFEATARPYHERMEALEARAVAGQEAGYEDQARVLMRELAAEESVLIRTLTTEAWARWNQTPKERLMPH</sequence>
<dbReference type="Pfam" id="PF20178">
    <property type="entry name" value="ToxA_N"/>
    <property type="match status" value="1"/>
</dbReference>
<dbReference type="Proteomes" id="UP001292116">
    <property type="component" value="Unassembled WGS sequence"/>
</dbReference>
<dbReference type="InterPro" id="IPR032675">
    <property type="entry name" value="LRR_dom_sf"/>
</dbReference>
<keyword evidence="12" id="KW-0843">Virulence</keyword>
<keyword evidence="17" id="KW-1185">Reference proteome</keyword>
<evidence type="ECO:0000256" key="9">
    <source>
        <dbReference type="ARBA" id="ARBA00022737"/>
    </source>
</evidence>
<dbReference type="InterPro" id="IPR051071">
    <property type="entry name" value="LRR-bact_E3_ubiq_ligases"/>
</dbReference>
<dbReference type="InterPro" id="IPR001611">
    <property type="entry name" value="Leu-rich_rpt"/>
</dbReference>
<dbReference type="PROSITE" id="PS52053">
    <property type="entry name" value="NEL"/>
    <property type="match status" value="1"/>
</dbReference>
<reference evidence="16 17" key="1">
    <citation type="submission" date="2023-11" db="EMBL/GenBank/DDBJ databases">
        <title>Draft genomes analysis of Pseudomonas asiatica isolated from milk, feces and farm soil of cows suffering from clinical mastitis.</title>
        <authorList>
            <person name="Rahman T."/>
            <person name="Das Z.C."/>
            <person name="Hoque M.N."/>
        </authorList>
    </citation>
    <scope>NUCLEOTIDE SEQUENCE [LARGE SCALE GENOMIC DNA]</scope>
    <source>
        <strain evidence="16 17">2F2</strain>
    </source>
</reference>
<dbReference type="Pfam" id="PF13855">
    <property type="entry name" value="LRR_8"/>
    <property type="match status" value="1"/>
</dbReference>
<evidence type="ECO:0000259" key="15">
    <source>
        <dbReference type="PROSITE" id="PS52053"/>
    </source>
</evidence>
<comment type="catalytic activity">
    <reaction evidence="1">
        <text>S-ubiquitinyl-[E2 ubiquitin-conjugating enzyme]-L-cysteine + [acceptor protein]-L-lysine = [E2 ubiquitin-conjugating enzyme]-L-cysteine + N(6)-ubiquitinyl-[acceptor protein]-L-lysine.</text>
        <dbReference type="EC" id="2.3.2.27"/>
    </reaction>
</comment>